<name>A0AA42CP39_9HYPH</name>
<organism evidence="3 4">
    <name type="scientific">Lichenifustis flavocetrariae</name>
    <dbReference type="NCBI Taxonomy" id="2949735"/>
    <lineage>
        <taxon>Bacteria</taxon>
        <taxon>Pseudomonadati</taxon>
        <taxon>Pseudomonadota</taxon>
        <taxon>Alphaproteobacteria</taxon>
        <taxon>Hyphomicrobiales</taxon>
        <taxon>Lichenihabitantaceae</taxon>
        <taxon>Lichenifustis</taxon>
    </lineage>
</organism>
<evidence type="ECO:0000256" key="1">
    <source>
        <dbReference type="SAM" id="MobiDB-lite"/>
    </source>
</evidence>
<dbReference type="EMBL" id="JAMOIM010000013">
    <property type="protein sequence ID" value="MCW6510037.1"/>
    <property type="molecule type" value="Genomic_DNA"/>
</dbReference>
<comment type="caution">
    <text evidence="3">The sequence shown here is derived from an EMBL/GenBank/DDBJ whole genome shotgun (WGS) entry which is preliminary data.</text>
</comment>
<dbReference type="InterPro" id="IPR025246">
    <property type="entry name" value="IS30-like_HTH"/>
</dbReference>
<gene>
    <name evidence="3" type="ORF">M8523_18615</name>
</gene>
<dbReference type="Proteomes" id="UP001165667">
    <property type="component" value="Unassembled WGS sequence"/>
</dbReference>
<evidence type="ECO:0000259" key="2">
    <source>
        <dbReference type="Pfam" id="PF13936"/>
    </source>
</evidence>
<accession>A0AA42CP39</accession>
<dbReference type="AlphaFoldDB" id="A0AA42CP39"/>
<proteinExistence type="predicted"/>
<evidence type="ECO:0000313" key="4">
    <source>
        <dbReference type="Proteomes" id="UP001165667"/>
    </source>
</evidence>
<evidence type="ECO:0000313" key="3">
    <source>
        <dbReference type="EMBL" id="MCW6510037.1"/>
    </source>
</evidence>
<feature type="domain" description="Transposase IS30-like HTH" evidence="2">
    <location>
        <begin position="3"/>
        <end position="22"/>
    </location>
</feature>
<protein>
    <submittedName>
        <fullName evidence="3">Helix-turn-helix domain-containing protein</fullName>
    </submittedName>
</protein>
<dbReference type="Pfam" id="PF13936">
    <property type="entry name" value="HTH_38"/>
    <property type="match status" value="1"/>
</dbReference>
<keyword evidence="4" id="KW-1185">Reference proteome</keyword>
<sequence length="59" mass="6810">MHEIARRLDRAASTISRELRRNTATRSGELEVRATTAQRHAELSARRPRRTKLVFNPTP</sequence>
<feature type="region of interest" description="Disordered" evidence="1">
    <location>
        <begin position="16"/>
        <end position="59"/>
    </location>
</feature>
<reference evidence="3" key="1">
    <citation type="submission" date="2022-05" db="EMBL/GenBank/DDBJ databases">
        <authorList>
            <person name="Pankratov T."/>
        </authorList>
    </citation>
    <scope>NUCLEOTIDE SEQUENCE</scope>
    <source>
        <strain evidence="3">BP6-180914</strain>
    </source>
</reference>